<feature type="transmembrane region" description="Helical" evidence="2">
    <location>
        <begin position="22"/>
        <end position="41"/>
    </location>
</feature>
<keyword evidence="2" id="KW-1133">Transmembrane helix</keyword>
<feature type="region of interest" description="Disordered" evidence="1">
    <location>
        <begin position="48"/>
        <end position="103"/>
    </location>
</feature>
<evidence type="ECO:0000313" key="6">
    <source>
        <dbReference type="Proteomes" id="UP000663852"/>
    </source>
</evidence>
<dbReference type="OrthoDB" id="167295at2759"/>
<evidence type="ECO:0000313" key="3">
    <source>
        <dbReference type="EMBL" id="CAF0853734.1"/>
    </source>
</evidence>
<proteinExistence type="predicted"/>
<name>A0A813WE71_ADIRI</name>
<feature type="compositionally biased region" description="Gly residues" evidence="1">
    <location>
        <begin position="59"/>
        <end position="70"/>
    </location>
</feature>
<keyword evidence="5" id="KW-1185">Reference proteome</keyword>
<dbReference type="Proteomes" id="UP000663852">
    <property type="component" value="Unassembled WGS sequence"/>
</dbReference>
<dbReference type="Proteomes" id="UP000663828">
    <property type="component" value="Unassembled WGS sequence"/>
</dbReference>
<comment type="caution">
    <text evidence="3">The sequence shown here is derived from an EMBL/GenBank/DDBJ whole genome shotgun (WGS) entry which is preliminary data.</text>
</comment>
<organism evidence="3 6">
    <name type="scientific">Adineta ricciae</name>
    <name type="common">Rotifer</name>
    <dbReference type="NCBI Taxonomy" id="249248"/>
    <lineage>
        <taxon>Eukaryota</taxon>
        <taxon>Metazoa</taxon>
        <taxon>Spiralia</taxon>
        <taxon>Gnathifera</taxon>
        <taxon>Rotifera</taxon>
        <taxon>Eurotatoria</taxon>
        <taxon>Bdelloidea</taxon>
        <taxon>Adinetida</taxon>
        <taxon>Adinetidae</taxon>
        <taxon>Adineta</taxon>
    </lineage>
</organism>
<gene>
    <name evidence="3" type="ORF">EDS130_LOCUS7447</name>
    <name evidence="4" type="ORF">XAT740_LOCUS28821</name>
</gene>
<dbReference type="EMBL" id="CAJNOR010002480">
    <property type="protein sequence ID" value="CAF1300229.1"/>
    <property type="molecule type" value="Genomic_DNA"/>
</dbReference>
<dbReference type="Pfam" id="PF10961">
    <property type="entry name" value="SelK_SelG"/>
    <property type="match status" value="1"/>
</dbReference>
<keyword evidence="2" id="KW-0812">Transmembrane</keyword>
<sequence>MVYIDSSGTVRGQRPLWTPSGFYYAIVSFINFIVLFVRSLIDPTLTKHGSNMEATNYRTGGGGGGGGNGGGRHDRPPDARPRRRFGGFGGTGGGPGCAPMAGG</sequence>
<protein>
    <recommendedName>
        <fullName evidence="7">Glycine-rich protein</fullName>
    </recommendedName>
</protein>
<dbReference type="InterPro" id="IPR024491">
    <property type="entry name" value="Se_SelK/SelG"/>
</dbReference>
<evidence type="ECO:0000256" key="2">
    <source>
        <dbReference type="SAM" id="Phobius"/>
    </source>
</evidence>
<keyword evidence="2" id="KW-0472">Membrane</keyword>
<dbReference type="EMBL" id="CAJNOJ010000022">
    <property type="protein sequence ID" value="CAF0853734.1"/>
    <property type="molecule type" value="Genomic_DNA"/>
</dbReference>
<evidence type="ECO:0008006" key="7">
    <source>
        <dbReference type="Google" id="ProtNLM"/>
    </source>
</evidence>
<feature type="compositionally biased region" description="Gly residues" evidence="1">
    <location>
        <begin position="86"/>
        <end position="103"/>
    </location>
</feature>
<feature type="compositionally biased region" description="Basic and acidic residues" evidence="1">
    <location>
        <begin position="71"/>
        <end position="80"/>
    </location>
</feature>
<evidence type="ECO:0000313" key="4">
    <source>
        <dbReference type="EMBL" id="CAF1300229.1"/>
    </source>
</evidence>
<reference evidence="3" key="1">
    <citation type="submission" date="2021-02" db="EMBL/GenBank/DDBJ databases">
        <authorList>
            <person name="Nowell W R."/>
        </authorList>
    </citation>
    <scope>NUCLEOTIDE SEQUENCE</scope>
</reference>
<evidence type="ECO:0000256" key="1">
    <source>
        <dbReference type="SAM" id="MobiDB-lite"/>
    </source>
</evidence>
<dbReference type="AlphaFoldDB" id="A0A813WE71"/>
<feature type="compositionally biased region" description="Polar residues" evidence="1">
    <location>
        <begin position="48"/>
        <end position="58"/>
    </location>
</feature>
<evidence type="ECO:0000313" key="5">
    <source>
        <dbReference type="Proteomes" id="UP000663828"/>
    </source>
</evidence>
<accession>A0A813WE71</accession>